<dbReference type="KEGG" id="egu:105060741"/>
<dbReference type="PANTHER" id="PTHR47382">
    <property type="entry name" value="U-BOX DOMAIN-CONTAINING PROTEIN 52-LIKE"/>
    <property type="match status" value="1"/>
</dbReference>
<dbReference type="CDD" id="cd01989">
    <property type="entry name" value="USP_STK_Ubox_N"/>
    <property type="match status" value="1"/>
</dbReference>
<evidence type="ECO:0000313" key="2">
    <source>
        <dbReference type="Proteomes" id="UP000504607"/>
    </source>
</evidence>
<dbReference type="SUPFAM" id="SSF52402">
    <property type="entry name" value="Adenine nucleotide alpha hydrolases-like"/>
    <property type="match status" value="1"/>
</dbReference>
<dbReference type="Gene3D" id="3.40.50.620">
    <property type="entry name" value="HUPs"/>
    <property type="match status" value="1"/>
</dbReference>
<dbReference type="PANTHER" id="PTHR47382:SF3">
    <property type="entry name" value="ADENINE NUCLEOTIDE ALPHA HYDROLASES-LIKE SUPERFAMILY PROTEIN"/>
    <property type="match status" value="1"/>
</dbReference>
<reference evidence="3" key="1">
    <citation type="submission" date="2025-08" db="UniProtKB">
        <authorList>
            <consortium name="RefSeq"/>
        </authorList>
    </citation>
    <scope>IDENTIFICATION</scope>
</reference>
<dbReference type="OrthoDB" id="1654852at2759"/>
<feature type="region of interest" description="Disordered" evidence="1">
    <location>
        <begin position="236"/>
        <end position="261"/>
    </location>
</feature>
<sequence length="278" mass="31012">MNTSEITSTAVCEIQEVKEEPRASEPREAVPPSPGMAVDGDKVYVAVGESSSSMDALLWALRPDVAKPRSVCLIHVHPEVHYIPTPLGIFPKHQLNDRQVERFTQQEKTKIQEMLQKYLNSCQSSKVEADTHLIESDQIVKAIVGLIPVLNIKRLIVGATKANLRRGRRNSKAAQIHKNAPDYCEVEIICDGREVKPPSPIALSSPRPVTADRQNHAVGMHILLNRRAPLRQCRPPATWSPDRCAQSGSGGDRRYGGAKKTPRRRIRLASYCPQFFVY</sequence>
<dbReference type="AlphaFoldDB" id="A0A6I9SGB4"/>
<organism evidence="2 3">
    <name type="scientific">Elaeis guineensis var. tenera</name>
    <name type="common">Oil palm</name>
    <dbReference type="NCBI Taxonomy" id="51953"/>
    <lineage>
        <taxon>Eukaryota</taxon>
        <taxon>Viridiplantae</taxon>
        <taxon>Streptophyta</taxon>
        <taxon>Embryophyta</taxon>
        <taxon>Tracheophyta</taxon>
        <taxon>Spermatophyta</taxon>
        <taxon>Magnoliopsida</taxon>
        <taxon>Liliopsida</taxon>
        <taxon>Arecaceae</taxon>
        <taxon>Arecoideae</taxon>
        <taxon>Cocoseae</taxon>
        <taxon>Elaeidinae</taxon>
        <taxon>Elaeis</taxon>
    </lineage>
</organism>
<dbReference type="Proteomes" id="UP000504607">
    <property type="component" value="Unplaced"/>
</dbReference>
<protein>
    <submittedName>
        <fullName evidence="3">U-box domain-containing protein 33 isoform X1</fullName>
    </submittedName>
</protein>
<dbReference type="GeneID" id="105060741"/>
<dbReference type="RefSeq" id="XP_010942860.1">
    <property type="nucleotide sequence ID" value="XM_010944558.2"/>
</dbReference>
<proteinExistence type="predicted"/>
<evidence type="ECO:0000313" key="3">
    <source>
        <dbReference type="RefSeq" id="XP_010942860.1"/>
    </source>
</evidence>
<gene>
    <name evidence="3" type="primary">LOC105060741</name>
</gene>
<accession>A0A6I9SGB4</accession>
<keyword evidence="2" id="KW-1185">Reference proteome</keyword>
<dbReference type="InterPro" id="IPR014729">
    <property type="entry name" value="Rossmann-like_a/b/a_fold"/>
</dbReference>
<name>A0A6I9SGB4_ELAGV</name>
<evidence type="ECO:0000256" key="1">
    <source>
        <dbReference type="SAM" id="MobiDB-lite"/>
    </source>
</evidence>
<dbReference type="InParanoid" id="A0A6I9SGB4"/>